<feature type="region of interest" description="Disordered" evidence="2">
    <location>
        <begin position="61"/>
        <end position="120"/>
    </location>
</feature>
<dbReference type="SUPFAM" id="SSF53756">
    <property type="entry name" value="UDP-Glycosyltransferase/glycogen phosphorylase"/>
    <property type="match status" value="1"/>
</dbReference>
<dbReference type="FunFam" id="3.40.50.2000:FF:000009">
    <property type="entry name" value="Sterol 3-beta-glucosyltransferase UGT80A2"/>
    <property type="match status" value="1"/>
</dbReference>
<dbReference type="InterPro" id="IPR010610">
    <property type="entry name" value="EryCIII-like_C"/>
</dbReference>
<dbReference type="Pfam" id="PF06722">
    <property type="entry name" value="EryCIII-like_C"/>
    <property type="match status" value="1"/>
</dbReference>
<keyword evidence="6" id="KW-1185">Reference proteome</keyword>
<dbReference type="InterPro" id="IPR050426">
    <property type="entry name" value="Glycosyltransferase_28"/>
</dbReference>
<dbReference type="Proteomes" id="UP001187682">
    <property type="component" value="Unassembled WGS sequence"/>
</dbReference>
<proteinExistence type="predicted"/>
<dbReference type="GO" id="GO:0005975">
    <property type="term" value="P:carbohydrate metabolic process"/>
    <property type="evidence" value="ECO:0007669"/>
    <property type="project" value="InterPro"/>
</dbReference>
<gene>
    <name evidence="5" type="ORF">DNG_00081</name>
</gene>
<dbReference type="PANTHER" id="PTHR48050">
    <property type="entry name" value="STEROL 3-BETA-GLUCOSYLTRANSFERASE"/>
    <property type="match status" value="1"/>
</dbReference>
<feature type="domain" description="Glycosyltransferase family 28 N-terminal" evidence="3">
    <location>
        <begin position="128"/>
        <end position="275"/>
    </location>
</feature>
<dbReference type="FunFam" id="3.40.50.2000:FF:000100">
    <property type="entry name" value="Glycosyltransferase family 1 protein"/>
    <property type="match status" value="1"/>
</dbReference>
<dbReference type="InterPro" id="IPR004276">
    <property type="entry name" value="GlycoTrans_28_N"/>
</dbReference>
<evidence type="ECO:0000313" key="5">
    <source>
        <dbReference type="EMBL" id="SPN96558.1"/>
    </source>
</evidence>
<sequence length="885" mass="95325">MSIVDEKQTEASRTRNFFSRSIIADRTTVRDDGRVDFVVDSTIGRLASRLIQQDTAIYELHGDTPRPATPPPQYSPVESSSHLPTVSSKPYSDATPLGIDPLNPDSSKIDPPKIARPKKPQTSLRLNIVIQVVGSRGDVQPFLALGTALQTAGHRVRIATHPTFMSFVLSSGLEFFSVGGDPAELMAFMVKNPGLVPSLPSILAGDVQQKRAMVRTILEGCWRSCVEPDETTGAPFVADAIIANPPSFAHVHCAQALSIPLHIMFTMPWTSTRAFSHPLANVAVSGTGIDQGVANYASFWLVEWMTWQGLGDVINEWRVSIDLEPVPTTEGPKLLETLRVPVTYCWSPALVPKPTDWPSNIDICGFFFRDPPDYTPPPALASWLQNGPTPIYVGFGSIVIDDPQRLDTTIVRAARQTGVRAIISKGWSNLGGETVGQNAEGDIFYLGDCPHEWLFQNVSAVIHHGGAGTTACGLLNGRPTTIVPFFGDQPFWGEMVATAGAGPKPIPQKDISLENLTAAIRYCLTPEALAAAGRISASIQAENGVQQAVRSFHEHILAYNIRCDIFPERPASWAYKSGGKLFKMSTLAGSALTDASLVTKKQLKPFAVHPFEIRNQRWDPFTGVASAALSTGKGMLVSSADIIVKPIQTYRSMHPSNPAHPSDPQESLDPDPLQPGAKLPTHVLLSRDLESGLTTSRAGRRGCIATAAALTSSSAQGVGGFFKAYGKGFFLDIPLSAAEGLRAVPKMYGEEVEDRRAITGWKSGAMAGGKQFVAGFAGVSDLVTQPVKGAVEDGAVGAAKGLGKGFVGFATKLLSAPLGLVAYSFQGIYQEIRAITSKTAVVILDRRHEEGAYLVRVEEGKGNRPISRAIQTFYRLQADNRRDNE</sequence>
<organism evidence="5 6">
    <name type="scientific">Cephalotrichum gorgonifer</name>
    <dbReference type="NCBI Taxonomy" id="2041049"/>
    <lineage>
        <taxon>Eukaryota</taxon>
        <taxon>Fungi</taxon>
        <taxon>Dikarya</taxon>
        <taxon>Ascomycota</taxon>
        <taxon>Pezizomycotina</taxon>
        <taxon>Sordariomycetes</taxon>
        <taxon>Hypocreomycetidae</taxon>
        <taxon>Microascales</taxon>
        <taxon>Microascaceae</taxon>
        <taxon>Cephalotrichum</taxon>
    </lineage>
</organism>
<dbReference type="AlphaFoldDB" id="A0AAE8MNS2"/>
<dbReference type="CDD" id="cd03784">
    <property type="entry name" value="GT1_Gtf-like"/>
    <property type="match status" value="1"/>
</dbReference>
<dbReference type="EMBL" id="ONZQ02000001">
    <property type="protein sequence ID" value="SPN96558.1"/>
    <property type="molecule type" value="Genomic_DNA"/>
</dbReference>
<reference evidence="5" key="1">
    <citation type="submission" date="2018-03" db="EMBL/GenBank/DDBJ databases">
        <authorList>
            <person name="Guldener U."/>
        </authorList>
    </citation>
    <scope>NUCLEOTIDE SEQUENCE</scope>
</reference>
<evidence type="ECO:0000259" key="4">
    <source>
        <dbReference type="Pfam" id="PF06722"/>
    </source>
</evidence>
<protein>
    <submittedName>
        <fullName evidence="5">Related to sterol glucosyltransferase</fullName>
    </submittedName>
</protein>
<evidence type="ECO:0000256" key="1">
    <source>
        <dbReference type="ARBA" id="ARBA00022679"/>
    </source>
</evidence>
<feature type="domain" description="Erythromycin biosynthesis protein CIII-like C-terminal" evidence="4">
    <location>
        <begin position="450"/>
        <end position="532"/>
    </location>
</feature>
<dbReference type="GO" id="GO:0016906">
    <property type="term" value="F:sterol 3-beta-glucosyltransferase activity"/>
    <property type="evidence" value="ECO:0007669"/>
    <property type="project" value="UniProtKB-ARBA"/>
</dbReference>
<dbReference type="Gene3D" id="3.40.50.2000">
    <property type="entry name" value="Glycogen Phosphorylase B"/>
    <property type="match status" value="2"/>
</dbReference>
<name>A0AAE8MNS2_9PEZI</name>
<keyword evidence="1" id="KW-0808">Transferase</keyword>
<feature type="compositionally biased region" description="Polar residues" evidence="2">
    <location>
        <begin position="76"/>
        <end position="90"/>
    </location>
</feature>
<feature type="region of interest" description="Disordered" evidence="2">
    <location>
        <begin position="653"/>
        <end position="677"/>
    </location>
</feature>
<dbReference type="PANTHER" id="PTHR48050:SF27">
    <property type="entry name" value="GLUCOSYLTRANSFERASE, PUTATIVE (AFU_ORTHOLOGUE AFUA_7G04880)-RELATED"/>
    <property type="match status" value="1"/>
</dbReference>
<evidence type="ECO:0000313" key="6">
    <source>
        <dbReference type="Proteomes" id="UP001187682"/>
    </source>
</evidence>
<dbReference type="Pfam" id="PF03033">
    <property type="entry name" value="Glyco_transf_28"/>
    <property type="match status" value="1"/>
</dbReference>
<accession>A0AAE8MNS2</accession>
<evidence type="ECO:0000259" key="3">
    <source>
        <dbReference type="Pfam" id="PF03033"/>
    </source>
</evidence>
<evidence type="ECO:0000256" key="2">
    <source>
        <dbReference type="SAM" id="MobiDB-lite"/>
    </source>
</evidence>
<dbReference type="InterPro" id="IPR002213">
    <property type="entry name" value="UDP_glucos_trans"/>
</dbReference>
<comment type="caution">
    <text evidence="5">The sequence shown here is derived from an EMBL/GenBank/DDBJ whole genome shotgun (WGS) entry which is preliminary data.</text>
</comment>